<reference evidence="3" key="2">
    <citation type="submission" date="2024-04" db="EMBL/GenBank/DDBJ databases">
        <authorList>
            <person name="Chen Y."/>
            <person name="Shah S."/>
            <person name="Dougan E. K."/>
            <person name="Thang M."/>
            <person name="Chan C."/>
        </authorList>
    </citation>
    <scope>NUCLEOTIDE SEQUENCE [LARGE SCALE GENOMIC DNA]</scope>
</reference>
<evidence type="ECO:0000313" key="4">
    <source>
        <dbReference type="EMBL" id="CAL4797629.1"/>
    </source>
</evidence>
<dbReference type="EMBL" id="CAMXCT030004779">
    <property type="protein sequence ID" value="CAL4797629.1"/>
    <property type="molecule type" value="Genomic_DNA"/>
</dbReference>
<evidence type="ECO:0000313" key="5">
    <source>
        <dbReference type="Proteomes" id="UP001152797"/>
    </source>
</evidence>
<name>A0A9P1GH47_9DINO</name>
<feature type="compositionally biased region" description="Polar residues" evidence="1">
    <location>
        <begin position="211"/>
        <end position="225"/>
    </location>
</feature>
<evidence type="ECO:0000256" key="1">
    <source>
        <dbReference type="SAM" id="MobiDB-lite"/>
    </source>
</evidence>
<sequence length="266" mass="28844">MANFFNQPGCGSCGGRGGCGSFGLQYGFSAMNVPTYGPPDRREHPAESALQSFAWNQSLHPPGIGMQYSAYSAPVPQPWQPWQQPPVVPASQYVPSLRANVIDFYRRHAPEHLEQNFVDGLVGTFQGREVELDHLLRERYGTGLFQQPRAVNTSYHGHGYPCAGSSAQIGLTAASVRQTGGIPSASGQRGDSHRNKMAKSDLHDFKVTQKANLPSASSAERQSGSAEGWQDDGVGSGLHVSEEVAKAIMGISAMKRRNDLMQCIIW</sequence>
<accession>A0A9P1GH47</accession>
<keyword evidence="5" id="KW-1185">Reference proteome</keyword>
<protein>
    <submittedName>
        <fullName evidence="4">Retrovirus-related Pol polyprotein from transposon TNT 1-94</fullName>
    </submittedName>
</protein>
<feature type="region of interest" description="Disordered" evidence="1">
    <location>
        <begin position="211"/>
        <end position="235"/>
    </location>
</feature>
<dbReference type="Proteomes" id="UP001152797">
    <property type="component" value="Unassembled WGS sequence"/>
</dbReference>
<gene>
    <name evidence="2" type="ORF">C1SCF055_LOCUS35595</name>
</gene>
<dbReference type="AlphaFoldDB" id="A0A9P1GH47"/>
<reference evidence="2" key="1">
    <citation type="submission" date="2022-10" db="EMBL/GenBank/DDBJ databases">
        <authorList>
            <person name="Chen Y."/>
            <person name="Dougan E. K."/>
            <person name="Chan C."/>
            <person name="Rhodes N."/>
            <person name="Thang M."/>
        </authorList>
    </citation>
    <scope>NUCLEOTIDE SEQUENCE</scope>
</reference>
<evidence type="ECO:0000313" key="2">
    <source>
        <dbReference type="EMBL" id="CAI4010317.1"/>
    </source>
</evidence>
<proteinExistence type="predicted"/>
<dbReference type="EMBL" id="CAMXCT010004779">
    <property type="protein sequence ID" value="CAI4010317.1"/>
    <property type="molecule type" value="Genomic_DNA"/>
</dbReference>
<comment type="caution">
    <text evidence="2">The sequence shown here is derived from an EMBL/GenBank/DDBJ whole genome shotgun (WGS) entry which is preliminary data.</text>
</comment>
<organism evidence="2">
    <name type="scientific">Cladocopium goreaui</name>
    <dbReference type="NCBI Taxonomy" id="2562237"/>
    <lineage>
        <taxon>Eukaryota</taxon>
        <taxon>Sar</taxon>
        <taxon>Alveolata</taxon>
        <taxon>Dinophyceae</taxon>
        <taxon>Suessiales</taxon>
        <taxon>Symbiodiniaceae</taxon>
        <taxon>Cladocopium</taxon>
    </lineage>
</organism>
<evidence type="ECO:0000313" key="3">
    <source>
        <dbReference type="EMBL" id="CAL1163692.1"/>
    </source>
</evidence>
<dbReference type="EMBL" id="CAMXCT020004779">
    <property type="protein sequence ID" value="CAL1163692.1"/>
    <property type="molecule type" value="Genomic_DNA"/>
</dbReference>